<evidence type="ECO:0000313" key="3">
    <source>
        <dbReference type="EMBL" id="AGQ19743.1"/>
    </source>
</evidence>
<dbReference type="AlphaFoldDB" id="S5DQ57"/>
<evidence type="ECO:0000259" key="2">
    <source>
        <dbReference type="Pfam" id="PF01182"/>
    </source>
</evidence>
<dbReference type="PANTHER" id="PTHR11054">
    <property type="entry name" value="6-PHOSPHOGLUCONOLACTONASE"/>
    <property type="match status" value="1"/>
</dbReference>
<comment type="pathway">
    <text evidence="1">Carbohydrate degradation.</text>
</comment>
<organism evidence="3">
    <name type="scientific">Candidatus Actinomarina minuta</name>
    <dbReference type="NCBI Taxonomy" id="1389454"/>
    <lineage>
        <taxon>Bacteria</taxon>
        <taxon>Bacillati</taxon>
        <taxon>Actinomycetota</taxon>
        <taxon>Actinomycetes</taxon>
        <taxon>Candidatus Actinomarinidae</taxon>
        <taxon>Candidatus Actinomarinales</taxon>
        <taxon>Candidatus Actinomarineae</taxon>
        <taxon>Candidatus Actinomarinaceae</taxon>
        <taxon>Candidatus Actinomarina</taxon>
    </lineage>
</organism>
<keyword evidence="3" id="KW-0413">Isomerase</keyword>
<sequence>MSESLIIYKANDHLEASSCLSNLIISDITSTNQKTYSIGLSGGNTPKIAYSMLKTDIPDLSKIIFWTVDERWISVEDENSNQSMINSIFKETDAQIMEFEYTQESAERDASTYSKKLSDNISQFDTAILGVGEDGHIASLFPGTKALENNTDLYTSNEVNIVTKWRATATFKLLTEVTKLYLLVTGDNKNQILSEILNNGSTPANDLINNRTETFLITDQST</sequence>
<dbReference type="Gene3D" id="3.40.50.1360">
    <property type="match status" value="1"/>
</dbReference>
<dbReference type="Pfam" id="PF01182">
    <property type="entry name" value="Glucosamine_iso"/>
    <property type="match status" value="1"/>
</dbReference>
<proteinExistence type="predicted"/>
<dbReference type="InterPro" id="IPR006148">
    <property type="entry name" value="Glc/Gal-6P_isomerase"/>
</dbReference>
<dbReference type="PANTHER" id="PTHR11054:SF0">
    <property type="entry name" value="6-PHOSPHOGLUCONOLACTONASE"/>
    <property type="match status" value="1"/>
</dbReference>
<dbReference type="GO" id="GO:0016853">
    <property type="term" value="F:isomerase activity"/>
    <property type="evidence" value="ECO:0007669"/>
    <property type="project" value="UniProtKB-KW"/>
</dbReference>
<protein>
    <submittedName>
        <fullName evidence="3">6-phosphogluconolactonase/glucosamine-6-phosphate isomerase/deaminase</fullName>
    </submittedName>
</protein>
<dbReference type="SUPFAM" id="SSF100950">
    <property type="entry name" value="NagB/RpiA/CoA transferase-like"/>
    <property type="match status" value="1"/>
</dbReference>
<name>S5DQ57_9ACTN</name>
<feature type="domain" description="Glucosamine/galactosamine-6-phosphate isomerase" evidence="2">
    <location>
        <begin position="24"/>
        <end position="207"/>
    </location>
</feature>
<reference evidence="3" key="1">
    <citation type="journal article" date="2013" name="Sci. Rep.">
        <title>Metagenomics uncovers a new group of low GC and ultra-small marine Actinobacteria.</title>
        <authorList>
            <person name="Ghai R."/>
            <person name="Mizuno C.M."/>
            <person name="Picazo A."/>
            <person name="Camacho A."/>
            <person name="Rodriguez-Valera F."/>
        </authorList>
    </citation>
    <scope>NUCLEOTIDE SEQUENCE</scope>
</reference>
<dbReference type="InterPro" id="IPR037171">
    <property type="entry name" value="NagB/RpiA_transferase-like"/>
</dbReference>
<accession>S5DQ57</accession>
<dbReference type="GO" id="GO:0005975">
    <property type="term" value="P:carbohydrate metabolic process"/>
    <property type="evidence" value="ECO:0007669"/>
    <property type="project" value="InterPro"/>
</dbReference>
<dbReference type="EMBL" id="KC811141">
    <property type="protein sequence ID" value="AGQ19743.1"/>
    <property type="molecule type" value="Genomic_DNA"/>
</dbReference>
<dbReference type="InterPro" id="IPR039104">
    <property type="entry name" value="6PGL"/>
</dbReference>
<evidence type="ECO:0000256" key="1">
    <source>
        <dbReference type="ARBA" id="ARBA00004921"/>
    </source>
</evidence>